<dbReference type="Pfam" id="PF05593">
    <property type="entry name" value="RHS_repeat"/>
    <property type="match status" value="1"/>
</dbReference>
<evidence type="ECO:0000313" key="3">
    <source>
        <dbReference type="Proteomes" id="UP000199341"/>
    </source>
</evidence>
<dbReference type="Gene3D" id="2.180.10.10">
    <property type="entry name" value="RHS repeat-associated core"/>
    <property type="match status" value="3"/>
</dbReference>
<sequence>FAMNTGLPAAPSISCDPYTQSTWTTAASGGAQCTFSTTSTDGMGYAWGLDDPNATSRVWDTVDGNGGDPETVTVNPAEGWHKLYARTIDSAGNISAAATEYDFGVGTVGLTSPADGDRPARRVSLTSTGKDTYTGVTYQYRQGEMDTWHDVPVGDVTKSSDGSAVASWPVAVSGGSPAALTWNITSTIPEDSPVDIRAEFTDGTTTAYTQPHTVTVDRNAGTAPTDTVGPGEVNDLTGDFELSATDASGFGMDVTRTASSRRPTAGSDAEGQDPIFGPQWTSGTTAELTDSDWSYLHETSSTSVGVVDVDGDETGFTATSGGGWKPEPGAEDLTLTGSLTGSFTLKDEDGTTTTFTKVGSSASTWQVSASFLPTANSTTTVVSEAVTVNGATLARPTYVIAPTSAVSAATCQTAPSTAGCRMLQFVYATSTTATSSTFGDYAGRVAQIKEWATSPSATTATSSVVAQYAYDTAGQLRQEWDPRISPALKTAYAYDSAGRITTLTPPGELPWTMTYRNDGNAATDGMLLSASRPTLQAGTQNTQDGGTATTSVVYDVPLTGSTAPNAMGPADVAAWGQSDVPADATAIFPADSVPSSHEGTDLSAGDYTRASITYTDASGRDVNEATPGGHITTTEYDQYGNTVRELTAANRELALATGGSGLDELKMLDIDGLTTADRAEQLSTTSVYSADGLRETDEYGPLHQVTLTSTLAAPAGGTDLPAGTTVPARQHTANTYDQGRPTDGTATVENQITATTVGAFVTGYPADADTRTTTTGYDWVKGLPTTTVTDPAGLDLTKTTSYDSQGRVTKTTLPKSNGTDAGATVTTYWSATGTGACNGHPEWADLVCSVGPAGAITGGGTNPGQLPTTTTTYDRWGNTATTTDTSGSTSRTTTSTYDAAGRLLTTSVTGGLGTAVPDQSTTYDPATGRTATTSAGGRTITETYDALGREISYSDGSGNTATTAYDALDRPTSTTDSAPSTTTYTYDTAKDPRGLETSRTDSVAGTFAATYDSDGNLTTEALPGGYTLTTAQDETGATTSKVYTRDSDSTVVASDTTDQSVQGQVVTDTDTAGQTRTRAYTYDAASRLTQADDTAPDSTCARRTYGFDANSNRTSLATSVSDPAAGCTSTGATTTTTAYDSADRLEATGTVYDAFGRTTTQATGATIGYYTNDLVHQQTNTAGTNRQTWTLDPAQRLASWTTETNTAGTWTQTGTKTNHYGSDSDDPDWTAEDTNGTITRDVQGIDGDLDATTTATGGTVLQLTDIHGDVTVQLPLDTTVAPTALAYDEFGNPEPGTATTRYGWLGGKQRSSETVTGATLMGARLYDPTTGRFLQTDPVPGGSANAYDYCTADPINCYDLNGQWGWHKAFWGTVGFFSYRSTASVPNDLRHKRYKRAVEDAWGGYGRGWTTGKAFGRFCNRWCRTTARHARPSWWSRFGRLQAHTFGWEVSLAATGLDYLRTYSHVRYSHTNWAPGYRYGYRSSRGRII</sequence>
<feature type="region of interest" description="Disordered" evidence="1">
    <location>
        <begin position="954"/>
        <end position="1000"/>
    </location>
</feature>
<accession>A0A1H0SHA7</accession>
<name>A0A1H0SHA7_9ACTN</name>
<dbReference type="Proteomes" id="UP000199341">
    <property type="component" value="Unassembled WGS sequence"/>
</dbReference>
<dbReference type="NCBIfam" id="TIGR01643">
    <property type="entry name" value="YD_repeat_2x"/>
    <property type="match status" value="1"/>
</dbReference>
<dbReference type="STRING" id="310781.SAMN05216259_1281"/>
<evidence type="ECO:0000313" key="2">
    <source>
        <dbReference type="EMBL" id="SDP40546.1"/>
    </source>
</evidence>
<dbReference type="InterPro" id="IPR022385">
    <property type="entry name" value="Rhs_assc_core"/>
</dbReference>
<reference evidence="2 3" key="1">
    <citation type="submission" date="2016-10" db="EMBL/GenBank/DDBJ databases">
        <authorList>
            <person name="de Groot N.N."/>
        </authorList>
    </citation>
    <scope>NUCLEOTIDE SEQUENCE [LARGE SCALE GENOMIC DNA]</scope>
    <source>
        <strain evidence="2 3">CGMCC 4.2022</strain>
    </source>
</reference>
<feature type="region of interest" description="Disordered" evidence="1">
    <location>
        <begin position="257"/>
        <end position="283"/>
    </location>
</feature>
<protein>
    <submittedName>
        <fullName evidence="2">RHS repeat-associated core domain-containing protein</fullName>
    </submittedName>
</protein>
<feature type="compositionally biased region" description="Low complexity" evidence="1">
    <location>
        <begin position="879"/>
        <end position="894"/>
    </location>
</feature>
<feature type="region of interest" description="Disordered" evidence="1">
    <location>
        <begin position="910"/>
        <end position="934"/>
    </location>
</feature>
<feature type="region of interest" description="Disordered" evidence="1">
    <location>
        <begin position="859"/>
        <end position="894"/>
    </location>
</feature>
<evidence type="ECO:0000256" key="1">
    <source>
        <dbReference type="SAM" id="MobiDB-lite"/>
    </source>
</evidence>
<dbReference type="InterPro" id="IPR006530">
    <property type="entry name" value="YD"/>
</dbReference>
<feature type="compositionally biased region" description="Polar residues" evidence="1">
    <location>
        <begin position="954"/>
        <end position="963"/>
    </location>
</feature>
<dbReference type="PANTHER" id="PTHR32305:SF17">
    <property type="entry name" value="TRNA NUCLEASE WAPA"/>
    <property type="match status" value="1"/>
</dbReference>
<feature type="compositionally biased region" description="Low complexity" evidence="1">
    <location>
        <begin position="1207"/>
        <end position="1217"/>
    </location>
</feature>
<keyword evidence="3" id="KW-1185">Reference proteome</keyword>
<feature type="compositionally biased region" description="Low complexity" evidence="1">
    <location>
        <begin position="863"/>
        <end position="872"/>
    </location>
</feature>
<feature type="region of interest" description="Disordered" evidence="1">
    <location>
        <begin position="1207"/>
        <end position="1229"/>
    </location>
</feature>
<feature type="compositionally biased region" description="Basic and acidic residues" evidence="1">
    <location>
        <begin position="988"/>
        <end position="999"/>
    </location>
</feature>
<dbReference type="OrthoDB" id="5994822at2"/>
<proteinExistence type="predicted"/>
<dbReference type="NCBIfam" id="TIGR03696">
    <property type="entry name" value="Rhs_assc_core"/>
    <property type="match status" value="1"/>
</dbReference>
<feature type="non-terminal residue" evidence="2">
    <location>
        <position position="1"/>
    </location>
</feature>
<organism evidence="2 3">
    <name type="scientific">Actinacidiphila guanduensis</name>
    <dbReference type="NCBI Taxonomy" id="310781"/>
    <lineage>
        <taxon>Bacteria</taxon>
        <taxon>Bacillati</taxon>
        <taxon>Actinomycetota</taxon>
        <taxon>Actinomycetes</taxon>
        <taxon>Kitasatosporales</taxon>
        <taxon>Streptomycetaceae</taxon>
        <taxon>Actinacidiphila</taxon>
    </lineage>
</organism>
<feature type="compositionally biased region" description="Low complexity" evidence="1">
    <location>
        <begin position="971"/>
        <end position="987"/>
    </location>
</feature>
<dbReference type="PANTHER" id="PTHR32305">
    <property type="match status" value="1"/>
</dbReference>
<gene>
    <name evidence="2" type="ORF">SAMN05216259_1281</name>
</gene>
<dbReference type="InterPro" id="IPR050708">
    <property type="entry name" value="T6SS_VgrG/RHS"/>
</dbReference>
<dbReference type="EMBL" id="FNIE01000028">
    <property type="protein sequence ID" value="SDP40546.1"/>
    <property type="molecule type" value="Genomic_DNA"/>
</dbReference>
<dbReference type="InterPro" id="IPR031325">
    <property type="entry name" value="RHS_repeat"/>
</dbReference>